<dbReference type="InterPro" id="IPR001387">
    <property type="entry name" value="Cro/C1-type_HTH"/>
</dbReference>
<dbReference type="PANTHER" id="PTHR46797">
    <property type="entry name" value="HTH-TYPE TRANSCRIPTIONAL REGULATOR"/>
    <property type="match status" value="1"/>
</dbReference>
<sequence>MNIHERISVLRKRRNISQKEFAKMVKLDDSTMSKIENGQRPIKHLEIERIADALDVSIDELFGRKQNTGTEILLLRFENGLSNTDKNRILSFIEKGSDV</sequence>
<keyword evidence="1" id="KW-0238">DNA-binding</keyword>
<accession>W7DFF9</accession>
<dbReference type="SUPFAM" id="SSF47413">
    <property type="entry name" value="lambda repressor-like DNA-binding domains"/>
    <property type="match status" value="1"/>
</dbReference>
<dbReference type="Proteomes" id="UP000019241">
    <property type="component" value="Unassembled WGS sequence"/>
</dbReference>
<dbReference type="PANTHER" id="PTHR46797:SF1">
    <property type="entry name" value="METHYLPHOSPHONATE SYNTHASE"/>
    <property type="match status" value="1"/>
</dbReference>
<evidence type="ECO:0000259" key="2">
    <source>
        <dbReference type="PROSITE" id="PS50943"/>
    </source>
</evidence>
<dbReference type="InterPro" id="IPR010982">
    <property type="entry name" value="Lambda_DNA-bd_dom_sf"/>
</dbReference>
<protein>
    <submittedName>
        <fullName evidence="3">Helix-turn-helix family protein</fullName>
    </submittedName>
</protein>
<proteinExistence type="predicted"/>
<dbReference type="InterPro" id="IPR050807">
    <property type="entry name" value="TransReg_Diox_bact_type"/>
</dbReference>
<dbReference type="PROSITE" id="PS50943">
    <property type="entry name" value="HTH_CROC1"/>
    <property type="match status" value="1"/>
</dbReference>
<dbReference type="GO" id="GO:0005829">
    <property type="term" value="C:cytosol"/>
    <property type="evidence" value="ECO:0007669"/>
    <property type="project" value="TreeGrafter"/>
</dbReference>
<dbReference type="SMART" id="SM00530">
    <property type="entry name" value="HTH_XRE"/>
    <property type="match status" value="1"/>
</dbReference>
<reference evidence="3 4" key="1">
    <citation type="submission" date="2012-12" db="EMBL/GenBank/DDBJ databases">
        <title>Novel taxa of Listeriaceae from agricultural environments in the United States.</title>
        <authorList>
            <person name="den Bakker H.C."/>
            <person name="Allred A."/>
            <person name="Warchocki S."/>
            <person name="Wright E.M."/>
            <person name="Burrell A."/>
            <person name="Nightingale K.K."/>
            <person name="Kephart D."/>
            <person name="Wiedmann M."/>
        </authorList>
    </citation>
    <scope>NUCLEOTIDE SEQUENCE [LARGE SCALE GENOMIC DNA]</scope>
    <source>
        <strain evidence="3 4">FSL S10-1203</strain>
    </source>
</reference>
<organism evidence="3 4">
    <name type="scientific">Listeria fleischmannii FSL S10-1203</name>
    <dbReference type="NCBI Taxonomy" id="1265822"/>
    <lineage>
        <taxon>Bacteria</taxon>
        <taxon>Bacillati</taxon>
        <taxon>Bacillota</taxon>
        <taxon>Bacilli</taxon>
        <taxon>Bacillales</taxon>
        <taxon>Listeriaceae</taxon>
        <taxon>Listeria</taxon>
    </lineage>
</organism>
<evidence type="ECO:0000256" key="1">
    <source>
        <dbReference type="ARBA" id="ARBA00023125"/>
    </source>
</evidence>
<dbReference type="PATRIC" id="fig|1265822.4.peg.3891"/>
<dbReference type="Gene3D" id="1.10.260.40">
    <property type="entry name" value="lambda repressor-like DNA-binding domains"/>
    <property type="match status" value="1"/>
</dbReference>
<dbReference type="EMBL" id="AODM01000076">
    <property type="protein sequence ID" value="EUJ46191.1"/>
    <property type="molecule type" value="Genomic_DNA"/>
</dbReference>
<dbReference type="CDD" id="cd00093">
    <property type="entry name" value="HTH_XRE"/>
    <property type="match status" value="1"/>
</dbReference>
<evidence type="ECO:0000313" key="3">
    <source>
        <dbReference type="EMBL" id="EUJ46191.1"/>
    </source>
</evidence>
<dbReference type="GO" id="GO:0003677">
    <property type="term" value="F:DNA binding"/>
    <property type="evidence" value="ECO:0007669"/>
    <property type="project" value="UniProtKB-KW"/>
</dbReference>
<dbReference type="GO" id="GO:0003700">
    <property type="term" value="F:DNA-binding transcription factor activity"/>
    <property type="evidence" value="ECO:0007669"/>
    <property type="project" value="TreeGrafter"/>
</dbReference>
<feature type="domain" description="HTH cro/C1-type" evidence="2">
    <location>
        <begin position="7"/>
        <end position="61"/>
    </location>
</feature>
<name>W7DFF9_9LIST</name>
<dbReference type="RefSeq" id="WP_052006914.1">
    <property type="nucleotide sequence ID" value="NZ_AODM01000076.1"/>
</dbReference>
<dbReference type="Pfam" id="PF01381">
    <property type="entry name" value="HTH_3"/>
    <property type="match status" value="1"/>
</dbReference>
<dbReference type="AlphaFoldDB" id="W7DFF9"/>
<evidence type="ECO:0000313" key="4">
    <source>
        <dbReference type="Proteomes" id="UP000019241"/>
    </source>
</evidence>
<comment type="caution">
    <text evidence="3">The sequence shown here is derived from an EMBL/GenBank/DDBJ whole genome shotgun (WGS) entry which is preliminary data.</text>
</comment>
<gene>
    <name evidence="3" type="ORF">MCOL2_19049</name>
</gene>